<proteinExistence type="predicted"/>
<dbReference type="RefSeq" id="WP_188782786.1">
    <property type="nucleotide sequence ID" value="NZ_BMNI01000001.1"/>
</dbReference>
<sequence>MTTCRYDRDLEQHLTPDGEPCTHDEYGDPTKHCTARTNCGQHIGHNDLTCARCVGRTRNDIKRIVDLAALMLPAALAGGVNSEAANLAAPGAEPAKWAGRRLAMSRHLTAWMRLGRITEEQATHALAAMPDDDDRHPYNLLGHWDMAIREDYQHPSNKRVTVANAADYLINQLARIAQDEGQDWPLFAGQIRKCRRHMESVLATLVRPERGAPCPACVENGDKAPRLVRKYGHWCTDDHCREPQHYTDDSGDTWTCGANREHRWTHADYAKWIETRRATTARSNA</sequence>
<dbReference type="EMBL" id="BMNI01000001">
    <property type="protein sequence ID" value="GGO86661.1"/>
    <property type="molecule type" value="Genomic_DNA"/>
</dbReference>
<accession>A0ABQ2N6T4</accession>
<organism evidence="1 2">
    <name type="scientific">Nocardioides phosphati</name>
    <dbReference type="NCBI Taxonomy" id="1867775"/>
    <lineage>
        <taxon>Bacteria</taxon>
        <taxon>Bacillati</taxon>
        <taxon>Actinomycetota</taxon>
        <taxon>Actinomycetes</taxon>
        <taxon>Propionibacteriales</taxon>
        <taxon>Nocardioidaceae</taxon>
        <taxon>Nocardioides</taxon>
    </lineage>
</organism>
<evidence type="ECO:0000313" key="1">
    <source>
        <dbReference type="EMBL" id="GGO86661.1"/>
    </source>
</evidence>
<dbReference type="Proteomes" id="UP000655410">
    <property type="component" value="Unassembled WGS sequence"/>
</dbReference>
<name>A0ABQ2N6T4_9ACTN</name>
<comment type="caution">
    <text evidence="1">The sequence shown here is derived from an EMBL/GenBank/DDBJ whole genome shotgun (WGS) entry which is preliminary data.</text>
</comment>
<keyword evidence="2" id="KW-1185">Reference proteome</keyword>
<gene>
    <name evidence="1" type="ORF">GCM10011584_09510</name>
</gene>
<reference evidence="2" key="1">
    <citation type="journal article" date="2019" name="Int. J. Syst. Evol. Microbiol.">
        <title>The Global Catalogue of Microorganisms (GCM) 10K type strain sequencing project: providing services to taxonomists for standard genome sequencing and annotation.</title>
        <authorList>
            <consortium name="The Broad Institute Genomics Platform"/>
            <consortium name="The Broad Institute Genome Sequencing Center for Infectious Disease"/>
            <person name="Wu L."/>
            <person name="Ma J."/>
        </authorList>
    </citation>
    <scope>NUCLEOTIDE SEQUENCE [LARGE SCALE GENOMIC DNA]</scope>
    <source>
        <strain evidence="2">CGMCC 4.7371</strain>
    </source>
</reference>
<protein>
    <submittedName>
        <fullName evidence="1">Uncharacterized protein</fullName>
    </submittedName>
</protein>
<evidence type="ECO:0000313" key="2">
    <source>
        <dbReference type="Proteomes" id="UP000655410"/>
    </source>
</evidence>